<dbReference type="GO" id="GO:0046872">
    <property type="term" value="F:metal ion binding"/>
    <property type="evidence" value="ECO:0007669"/>
    <property type="project" value="InterPro"/>
</dbReference>
<dbReference type="InterPro" id="IPR004218">
    <property type="entry name" value="GSHS_ATP-bd"/>
</dbReference>
<dbReference type="PANTHER" id="PTHR21621">
    <property type="entry name" value="RIBOSOMAL PROTEIN S6 MODIFICATION PROTEIN"/>
    <property type="match status" value="1"/>
</dbReference>
<dbReference type="PANTHER" id="PTHR21621:SF4">
    <property type="entry name" value="GLUTATHIONE SYNTHETASE"/>
    <property type="match status" value="1"/>
</dbReference>
<feature type="domain" description="ATP-grasp" evidence="2">
    <location>
        <begin position="135"/>
        <end position="326"/>
    </location>
</feature>
<dbReference type="GO" id="GO:0005524">
    <property type="term" value="F:ATP binding"/>
    <property type="evidence" value="ECO:0007669"/>
    <property type="project" value="UniProtKB-UniRule"/>
</dbReference>
<keyword evidence="1" id="KW-0067">ATP-binding</keyword>
<dbReference type="InterPro" id="IPR013815">
    <property type="entry name" value="ATP_grasp_subdomain_1"/>
</dbReference>
<dbReference type="AlphaFoldDB" id="A0A0A0J855"/>
<keyword evidence="1" id="KW-0547">Nucleotide-binding</keyword>
<reference evidence="3 4" key="1">
    <citation type="submission" date="2013-08" db="EMBL/GenBank/DDBJ databases">
        <title>The genome sequence of Knoellia sinensis.</title>
        <authorList>
            <person name="Zhu W."/>
            <person name="Wang G."/>
        </authorList>
    </citation>
    <scope>NUCLEOTIDE SEQUENCE [LARGE SCALE GENOMIC DNA]</scope>
    <source>
        <strain evidence="3 4">KCTC 19936</strain>
    </source>
</reference>
<dbReference type="EMBL" id="AVPJ01000005">
    <property type="protein sequence ID" value="KGN32934.1"/>
    <property type="molecule type" value="Genomic_DNA"/>
</dbReference>
<dbReference type="Gene3D" id="3.30.470.20">
    <property type="entry name" value="ATP-grasp fold, B domain"/>
    <property type="match status" value="1"/>
</dbReference>
<dbReference type="eggNOG" id="COG0189">
    <property type="taxonomic scope" value="Bacteria"/>
</dbReference>
<dbReference type="Gene3D" id="3.40.50.20">
    <property type="match status" value="1"/>
</dbReference>
<dbReference type="GO" id="GO:0004363">
    <property type="term" value="F:glutathione synthase activity"/>
    <property type="evidence" value="ECO:0007669"/>
    <property type="project" value="InterPro"/>
</dbReference>
<dbReference type="SUPFAM" id="SSF56059">
    <property type="entry name" value="Glutathione synthetase ATP-binding domain-like"/>
    <property type="match status" value="1"/>
</dbReference>
<dbReference type="PROSITE" id="PS50975">
    <property type="entry name" value="ATP_GRASP"/>
    <property type="match status" value="1"/>
</dbReference>
<proteinExistence type="predicted"/>
<dbReference type="Gene3D" id="3.30.1490.20">
    <property type="entry name" value="ATP-grasp fold, A domain"/>
    <property type="match status" value="1"/>
</dbReference>
<evidence type="ECO:0000259" key="2">
    <source>
        <dbReference type="PROSITE" id="PS50975"/>
    </source>
</evidence>
<protein>
    <submittedName>
        <fullName evidence="3">Glutathione synthetase</fullName>
    </submittedName>
</protein>
<dbReference type="Pfam" id="PF02951">
    <property type="entry name" value="GSH-S_N"/>
    <property type="match status" value="1"/>
</dbReference>
<dbReference type="NCBIfam" id="NF009110">
    <property type="entry name" value="PRK12458.1"/>
    <property type="match status" value="1"/>
</dbReference>
<dbReference type="RefSeq" id="WP_035914887.1">
    <property type="nucleotide sequence ID" value="NZ_AVPJ01000005.1"/>
</dbReference>
<organism evidence="3 4">
    <name type="scientific">Knoellia sinensis KCTC 19936</name>
    <dbReference type="NCBI Taxonomy" id="1385520"/>
    <lineage>
        <taxon>Bacteria</taxon>
        <taxon>Bacillati</taxon>
        <taxon>Actinomycetota</taxon>
        <taxon>Actinomycetes</taxon>
        <taxon>Micrococcales</taxon>
        <taxon>Intrasporangiaceae</taxon>
        <taxon>Knoellia</taxon>
    </lineage>
</organism>
<name>A0A0A0J855_9MICO</name>
<gene>
    <name evidence="3" type="ORF">N802_16275</name>
</gene>
<evidence type="ECO:0000313" key="4">
    <source>
        <dbReference type="Proteomes" id="UP000030002"/>
    </source>
</evidence>
<accession>A0A0A0J855</accession>
<dbReference type="SUPFAM" id="SSF52440">
    <property type="entry name" value="PreATP-grasp domain"/>
    <property type="match status" value="1"/>
</dbReference>
<evidence type="ECO:0000313" key="3">
    <source>
        <dbReference type="EMBL" id="KGN32934.1"/>
    </source>
</evidence>
<dbReference type="InterPro" id="IPR011761">
    <property type="entry name" value="ATP-grasp"/>
</dbReference>
<keyword evidence="4" id="KW-1185">Reference proteome</keyword>
<dbReference type="InterPro" id="IPR016185">
    <property type="entry name" value="PreATP-grasp_dom_sf"/>
</dbReference>
<dbReference type="GO" id="GO:0005737">
    <property type="term" value="C:cytoplasm"/>
    <property type="evidence" value="ECO:0007669"/>
    <property type="project" value="TreeGrafter"/>
</dbReference>
<dbReference type="OrthoDB" id="9785415at2"/>
<evidence type="ECO:0000256" key="1">
    <source>
        <dbReference type="PROSITE-ProRule" id="PRU00409"/>
    </source>
</evidence>
<comment type="caution">
    <text evidence="3">The sequence shown here is derived from an EMBL/GenBank/DDBJ whole genome shotgun (WGS) entry which is preliminary data.</text>
</comment>
<dbReference type="STRING" id="1385520.N802_16275"/>
<dbReference type="Proteomes" id="UP000030002">
    <property type="component" value="Unassembled WGS sequence"/>
</dbReference>
<sequence>MKIGFVVNDVMSEEPVYTTTRLALAAKQQGHEAYLMGIGDFAFEPDGSLTARVRGGTAKTYRSLERYLKDVQKPDVEKQMPVGEFDVVMLRNDPAEDAEARPWANNAAVAFGQLFAAAGVLVVNDPTNLADALSKAYFQHFPEIVRPQTLISRDEEQISKFIADLGGRAVLKPLQGSGGSGVFLVNSSESPNLSQIIEAIARDGYVVAQEYLPAASEGDVRMFVMNGRPLEVDGQIAAFRRKSSGDDLRSNMSAGGKASKVAVTDEMHALVETVQPKLVADGMFLVGIDIVGNKLMEVNVFSPGGLGSCQQLYGHDYAKAIIDDLERKVGIRKHYRSELTNLRLATL</sequence>
<dbReference type="InterPro" id="IPR004215">
    <property type="entry name" value="GSHS_N"/>
</dbReference>
<dbReference type="Pfam" id="PF02955">
    <property type="entry name" value="GSH-S_ATP"/>
    <property type="match status" value="1"/>
</dbReference>